<sequence length="528" mass="62261">MLKGYWTPVLHSHLPFVKHPDYDNFLEEHWLFEAITECYIPLLQRLKKLEDENIDFRLTTSVTPPLAEMLDDRHLMEKYEKYLIKQLELAQKEVERTKNDENFKEISLFYQNMFLETKEFFDGFLNKNVLNGYRYFYNSGKVEVITCGATHGFLPILSVNEKAVRTQIEVAVKAHEKHFGRKPKGIWLPECAYYEGLDKILKEKGIKFFIVDSHALTFGKPTSLNGVFAPTYTPSSVAAFGRDGESSKQVWSSKEGYPGDFSYRDFYRDIGYDLDFDYIKPYINPDGVRVFTGFKYHKITGTSNYKEVYEPFVAKQKTIGHAENFHHNREKQFEHLSSLMDRTPLIVSPYDAELFGHWWFEGPEFLYNLFKQIDEHKVIKAITPIEYLNMYPKNQMQEPNPSSWGDQGYYDVWLNEGNAWIYRHLHNMADVMEERASEYFNVSDFNTTRVLNQMLRELLLAQSSDWAFLMTTATATEYSVNRTKEHISNFNELLGMIDDYNIDIDRLEYLEYKNSIFNFIDFRIFITS</sequence>
<feature type="binding site" evidence="4">
    <location>
        <position position="465"/>
    </location>
    <ligand>
        <name>substrate</name>
    </ligand>
</feature>
<dbReference type="InterPro" id="IPR011330">
    <property type="entry name" value="Glyco_hydro/deAcase_b/a-brl"/>
</dbReference>
<evidence type="ECO:0000313" key="8">
    <source>
        <dbReference type="EMBL" id="RXK13445.1"/>
    </source>
</evidence>
<feature type="active site" description="Nucleophile" evidence="3">
    <location>
        <position position="190"/>
    </location>
</feature>
<accession>A0A4Q1B3P8</accession>
<dbReference type="PANTHER" id="PTHR41695">
    <property type="entry name" value="1,4-ALPHA-GLUCAN BRANCHING ENZYME RV3031-RELATED"/>
    <property type="match status" value="1"/>
</dbReference>
<dbReference type="InterPro" id="IPR027291">
    <property type="entry name" value="Glyco_hydro_38_N_sf"/>
</dbReference>
<dbReference type="GO" id="GO:0016787">
    <property type="term" value="F:hydrolase activity"/>
    <property type="evidence" value="ECO:0007669"/>
    <property type="project" value="UniProtKB-KW"/>
</dbReference>
<dbReference type="GO" id="GO:0003844">
    <property type="term" value="F:1,4-alpha-glucan branching enzyme activity"/>
    <property type="evidence" value="ECO:0007669"/>
    <property type="project" value="InterPro"/>
</dbReference>
<evidence type="ECO:0000313" key="9">
    <source>
        <dbReference type="Proteomes" id="UP000289718"/>
    </source>
</evidence>
<evidence type="ECO:0000259" key="7">
    <source>
        <dbReference type="Pfam" id="PF09210"/>
    </source>
</evidence>
<feature type="domain" description="Glycoside hydrolase family 57 N-terminal" evidence="6">
    <location>
        <begin position="9"/>
        <end position="314"/>
    </location>
</feature>
<dbReference type="GO" id="GO:0030979">
    <property type="term" value="P:alpha-glucan biosynthetic process"/>
    <property type="evidence" value="ECO:0007669"/>
    <property type="project" value="InterPro"/>
</dbReference>
<dbReference type="Pfam" id="PF09210">
    <property type="entry name" value="BE_C"/>
    <property type="match status" value="1"/>
</dbReference>
<keyword evidence="2 5" id="KW-0119">Carbohydrate metabolism</keyword>
<evidence type="ECO:0000256" key="2">
    <source>
        <dbReference type="ARBA" id="ARBA00023277"/>
    </source>
</evidence>
<dbReference type="Proteomes" id="UP000289718">
    <property type="component" value="Unassembled WGS sequence"/>
</dbReference>
<dbReference type="InterPro" id="IPR040042">
    <property type="entry name" value="Branching_enz_MT3115-like"/>
</dbReference>
<dbReference type="RefSeq" id="WP_129061267.1">
    <property type="nucleotide sequence ID" value="NZ_NXIE01000002.1"/>
</dbReference>
<keyword evidence="8" id="KW-0378">Hydrolase</keyword>
<name>A0A4Q1B3P8_9BACT</name>
<feature type="binding site" evidence="4">
    <location>
        <position position="259"/>
    </location>
    <ligand>
        <name>substrate</name>
    </ligand>
</feature>
<dbReference type="Gene3D" id="3.20.110.10">
    <property type="entry name" value="Glycoside hydrolase 38, N terminal domain"/>
    <property type="match status" value="1"/>
</dbReference>
<keyword evidence="9" id="KW-1185">Reference proteome</keyword>
<dbReference type="SUPFAM" id="SSF88688">
    <property type="entry name" value="Families 57/38 glycoside transferase middle domain"/>
    <property type="match status" value="1"/>
</dbReference>
<dbReference type="InterPro" id="IPR004300">
    <property type="entry name" value="Glyco_hydro_57_N"/>
</dbReference>
<dbReference type="PANTHER" id="PTHR41695:SF1">
    <property type="entry name" value="1,4-ALPHA-GLUCAN BRANCHING ENZYME TK1436"/>
    <property type="match status" value="1"/>
</dbReference>
<feature type="binding site" evidence="4">
    <location>
        <position position="404"/>
    </location>
    <ligand>
        <name>substrate</name>
    </ligand>
</feature>
<dbReference type="GO" id="GO:0005576">
    <property type="term" value="C:extracellular region"/>
    <property type="evidence" value="ECO:0007669"/>
    <property type="project" value="TreeGrafter"/>
</dbReference>
<evidence type="ECO:0000256" key="1">
    <source>
        <dbReference type="ARBA" id="ARBA00006821"/>
    </source>
</evidence>
<organism evidence="8 9">
    <name type="scientific">Halarcobacter mediterraneus</name>
    <dbReference type="NCBI Taxonomy" id="2023153"/>
    <lineage>
        <taxon>Bacteria</taxon>
        <taxon>Pseudomonadati</taxon>
        <taxon>Campylobacterota</taxon>
        <taxon>Epsilonproteobacteria</taxon>
        <taxon>Campylobacterales</taxon>
        <taxon>Arcobacteraceae</taxon>
        <taxon>Halarcobacter</taxon>
    </lineage>
</organism>
<dbReference type="InterPro" id="IPR028995">
    <property type="entry name" value="Glyco_hydro_57/38_cen_sf"/>
</dbReference>
<evidence type="ECO:0000259" key="6">
    <source>
        <dbReference type="Pfam" id="PF03065"/>
    </source>
</evidence>
<evidence type="ECO:0000256" key="5">
    <source>
        <dbReference type="RuleBase" id="RU361196"/>
    </source>
</evidence>
<gene>
    <name evidence="8" type="ORF">CP965_06490</name>
</gene>
<comment type="similarity">
    <text evidence="1 5">Belongs to the glycosyl hydrolase 57 family.</text>
</comment>
<feature type="active site" description="Proton donor" evidence="3">
    <location>
        <position position="351"/>
    </location>
</feature>
<dbReference type="CDD" id="cd10792">
    <property type="entry name" value="GH57N_AmyC_like"/>
    <property type="match status" value="1"/>
</dbReference>
<dbReference type="OrthoDB" id="9803279at2"/>
<evidence type="ECO:0000256" key="3">
    <source>
        <dbReference type="PIRSR" id="PIRSR640042-1"/>
    </source>
</evidence>
<reference evidence="8 9" key="1">
    <citation type="submission" date="2017-09" db="EMBL/GenBank/DDBJ databases">
        <title>Genomics of the genus Arcobacter.</title>
        <authorList>
            <person name="Perez-Cataluna A."/>
            <person name="Figueras M.J."/>
            <person name="Salas-Masso N."/>
        </authorList>
    </citation>
    <scope>NUCLEOTIDE SEQUENCE [LARGE SCALE GENOMIC DNA]</scope>
    <source>
        <strain evidence="8 9">F156-34</strain>
    </source>
</reference>
<dbReference type="Gene3D" id="1.20.1430.10">
    <property type="entry name" value="Families 57/38 glycoside transferase, middle domain"/>
    <property type="match status" value="1"/>
</dbReference>
<dbReference type="Pfam" id="PF03065">
    <property type="entry name" value="Glyco_hydro_57"/>
    <property type="match status" value="1"/>
</dbReference>
<dbReference type="AlphaFoldDB" id="A0A4Q1B3P8"/>
<protein>
    <submittedName>
        <fullName evidence="8">Glycoside hydrolase</fullName>
    </submittedName>
</protein>
<proteinExistence type="inferred from homology"/>
<feature type="domain" description="1,4-alpha-glucan branching enzyme C-terminal" evidence="7">
    <location>
        <begin position="424"/>
        <end position="525"/>
    </location>
</feature>
<comment type="caution">
    <text evidence="8">The sequence shown here is derived from an EMBL/GenBank/DDBJ whole genome shotgun (WGS) entry which is preliminary data.</text>
</comment>
<evidence type="ECO:0000256" key="4">
    <source>
        <dbReference type="PIRSR" id="PIRSR640042-2"/>
    </source>
</evidence>
<dbReference type="EMBL" id="NXIE01000002">
    <property type="protein sequence ID" value="RXK13445.1"/>
    <property type="molecule type" value="Genomic_DNA"/>
</dbReference>
<dbReference type="SUPFAM" id="SSF88713">
    <property type="entry name" value="Glycoside hydrolase/deacetylase"/>
    <property type="match status" value="1"/>
</dbReference>
<dbReference type="InterPro" id="IPR015293">
    <property type="entry name" value="BE_C"/>
</dbReference>
<dbReference type="InterPro" id="IPR037090">
    <property type="entry name" value="57_glycoside_trans_central"/>
</dbReference>
<feature type="binding site" evidence="4">
    <location>
        <position position="242"/>
    </location>
    <ligand>
        <name>substrate</name>
    </ligand>
</feature>